<comment type="caution">
    <text evidence="1">The sequence shown here is derived from an EMBL/GenBank/DDBJ whole genome shotgun (WGS) entry which is preliminary data.</text>
</comment>
<proteinExistence type="predicted"/>
<evidence type="ECO:0000313" key="1">
    <source>
        <dbReference type="EMBL" id="SUV18266.1"/>
    </source>
</evidence>
<dbReference type="Proteomes" id="UP000255295">
    <property type="component" value="Unassembled WGS sequence"/>
</dbReference>
<gene>
    <name evidence="1" type="ORF">NCTC10338_03389</name>
</gene>
<protein>
    <submittedName>
        <fullName evidence="1">Uncharacterized protein</fullName>
    </submittedName>
</protein>
<evidence type="ECO:0000313" key="2">
    <source>
        <dbReference type="Proteomes" id="UP000255295"/>
    </source>
</evidence>
<organism evidence="1 2">
    <name type="scientific">Lysinibacillus sphaericus</name>
    <name type="common">Bacillus sphaericus</name>
    <dbReference type="NCBI Taxonomy" id="1421"/>
    <lineage>
        <taxon>Bacteria</taxon>
        <taxon>Bacillati</taxon>
        <taxon>Bacillota</taxon>
        <taxon>Bacilli</taxon>
        <taxon>Bacillales</taxon>
        <taxon>Bacillaceae</taxon>
        <taxon>Lysinibacillus</taxon>
    </lineage>
</organism>
<name>A0AAJ4ZY24_LYSSH</name>
<dbReference type="EMBL" id="UFSZ01000001">
    <property type="protein sequence ID" value="SUV18266.1"/>
    <property type="molecule type" value="Genomic_DNA"/>
</dbReference>
<reference evidence="1 2" key="1">
    <citation type="submission" date="2018-06" db="EMBL/GenBank/DDBJ databases">
        <authorList>
            <consortium name="Pathogen Informatics"/>
            <person name="Doyle S."/>
        </authorList>
    </citation>
    <scope>NUCLEOTIDE SEQUENCE [LARGE SCALE GENOMIC DNA]</scope>
    <source>
        <strain evidence="1 2">NCTC10338</strain>
    </source>
</reference>
<sequence>MKSFYTFSTHFLHKKVLLSRFVIVIALSRKNVKFYYSHTISRANFKTTDIPLIFINQSILF</sequence>
<accession>A0AAJ4ZY24</accession>
<dbReference type="AlphaFoldDB" id="A0AAJ4ZY24"/>